<keyword evidence="4 5" id="KW-0472">Membrane</keyword>
<organism evidence="6 7">
    <name type="scientific">Variovorax boronicumulans</name>
    <dbReference type="NCBI Taxonomy" id="436515"/>
    <lineage>
        <taxon>Bacteria</taxon>
        <taxon>Pseudomonadati</taxon>
        <taxon>Pseudomonadota</taxon>
        <taxon>Betaproteobacteria</taxon>
        <taxon>Burkholderiales</taxon>
        <taxon>Comamonadaceae</taxon>
        <taxon>Variovorax</taxon>
    </lineage>
</organism>
<accession>A0A250DHS7</accession>
<keyword evidence="3 5" id="KW-1133">Transmembrane helix</keyword>
<reference evidence="6 7" key="1">
    <citation type="submission" date="2017-09" db="EMBL/GenBank/DDBJ databases">
        <title>The diverse metabolic capabilities of V. boronicumulans make it an excellent choice for continued studies on novel biodegradation.</title>
        <authorList>
            <person name="Sun S."/>
        </authorList>
    </citation>
    <scope>NUCLEOTIDE SEQUENCE [LARGE SCALE GENOMIC DNA]</scope>
    <source>
        <strain evidence="6 7">J1</strain>
    </source>
</reference>
<sequence length="301" mass="32735">MRLLLDSFWRAVAYCMLPRVIVLSLLPLALMVLLAAGLGYFYWDAAVAWTREALDAWPLLSSFWAWIGRLFSSDVTAALAPLVVVFGVTPLIVVLSLLIVAGFMAPALTKLVAERRFPTLEQKKGASFFGSVLRSLGATVLALIALVVSMPLWLIPPLVLILPPLIWGWLTYRVMSFDALAEHASPEERAALLRAHRLPLLCIGVLCGYLGAAPSIVWASGLLFAAAFFVLVPIAIWIYTLVFAFSALWFAHYCLDALTQLRAQRAAQQPAVGSGDAQQQAIEAAEATEANKAALSQWSSP</sequence>
<comment type="subcellular location">
    <subcellularLocation>
        <location evidence="1">Membrane</location>
        <topology evidence="1">Multi-pass membrane protein</topology>
    </subcellularLocation>
</comment>
<dbReference type="Proteomes" id="UP000217154">
    <property type="component" value="Chromosome"/>
</dbReference>
<gene>
    <name evidence="6" type="ORF">CKY39_11050</name>
</gene>
<feature type="transmembrane region" description="Helical" evidence="5">
    <location>
        <begin position="198"/>
        <end position="218"/>
    </location>
</feature>
<evidence type="ECO:0000256" key="3">
    <source>
        <dbReference type="ARBA" id="ARBA00022989"/>
    </source>
</evidence>
<dbReference type="InterPro" id="IPR059112">
    <property type="entry name" value="CysZ/EI24"/>
</dbReference>
<dbReference type="EMBL" id="CP023284">
    <property type="protein sequence ID" value="ATA53691.1"/>
    <property type="molecule type" value="Genomic_DNA"/>
</dbReference>
<dbReference type="RefSeq" id="WP_095744470.1">
    <property type="nucleotide sequence ID" value="NZ_CP023284.1"/>
</dbReference>
<evidence type="ECO:0000256" key="1">
    <source>
        <dbReference type="ARBA" id="ARBA00004141"/>
    </source>
</evidence>
<dbReference type="AlphaFoldDB" id="A0A250DHS7"/>
<protein>
    <recommendedName>
        <fullName evidence="8">EI24 domain-containing protein</fullName>
    </recommendedName>
</protein>
<evidence type="ECO:0000313" key="7">
    <source>
        <dbReference type="Proteomes" id="UP000217154"/>
    </source>
</evidence>
<evidence type="ECO:0000256" key="5">
    <source>
        <dbReference type="SAM" id="Phobius"/>
    </source>
</evidence>
<feature type="transmembrane region" description="Helical" evidence="5">
    <location>
        <begin position="78"/>
        <end position="105"/>
    </location>
</feature>
<evidence type="ECO:0000256" key="2">
    <source>
        <dbReference type="ARBA" id="ARBA00022692"/>
    </source>
</evidence>
<evidence type="ECO:0008006" key="8">
    <source>
        <dbReference type="Google" id="ProtNLM"/>
    </source>
</evidence>
<feature type="transmembrane region" description="Helical" evidence="5">
    <location>
        <begin position="20"/>
        <end position="42"/>
    </location>
</feature>
<evidence type="ECO:0000256" key="4">
    <source>
        <dbReference type="ARBA" id="ARBA00023136"/>
    </source>
</evidence>
<keyword evidence="2 5" id="KW-0812">Transmembrane</keyword>
<dbReference type="Pfam" id="PF07264">
    <property type="entry name" value="EI24"/>
    <property type="match status" value="1"/>
</dbReference>
<feature type="transmembrane region" description="Helical" evidence="5">
    <location>
        <begin position="224"/>
        <end position="255"/>
    </location>
</feature>
<evidence type="ECO:0000313" key="6">
    <source>
        <dbReference type="EMBL" id="ATA53691.1"/>
    </source>
</evidence>
<feature type="transmembrane region" description="Helical" evidence="5">
    <location>
        <begin position="154"/>
        <end position="172"/>
    </location>
</feature>
<dbReference type="KEGG" id="vbo:CKY39_11050"/>
<proteinExistence type="predicted"/>
<name>A0A250DHS7_9BURK</name>
<feature type="transmembrane region" description="Helical" evidence="5">
    <location>
        <begin position="126"/>
        <end position="148"/>
    </location>
</feature>